<evidence type="ECO:0000313" key="1">
    <source>
        <dbReference type="EMBL" id="GGE20420.1"/>
    </source>
</evidence>
<comment type="caution">
    <text evidence="1">The sequence shown here is derived from an EMBL/GenBank/DDBJ whole genome shotgun (WGS) entry which is preliminary data.</text>
</comment>
<reference evidence="1" key="2">
    <citation type="submission" date="2020-09" db="EMBL/GenBank/DDBJ databases">
        <authorList>
            <person name="Sun Q."/>
            <person name="Zhou Y."/>
        </authorList>
    </citation>
    <scope>NUCLEOTIDE SEQUENCE</scope>
    <source>
        <strain evidence="1">CGMCC 1.15179</strain>
    </source>
</reference>
<dbReference type="Pfam" id="PF13242">
    <property type="entry name" value="Hydrolase_like"/>
    <property type="match status" value="1"/>
</dbReference>
<dbReference type="InterPro" id="IPR023214">
    <property type="entry name" value="HAD_sf"/>
</dbReference>
<gene>
    <name evidence="1" type="ORF">GCM10011571_22990</name>
</gene>
<dbReference type="GO" id="GO:0006281">
    <property type="term" value="P:DNA repair"/>
    <property type="evidence" value="ECO:0007669"/>
    <property type="project" value="TreeGrafter"/>
</dbReference>
<organism evidence="1 2">
    <name type="scientific">Marinithermofilum abyssi</name>
    <dbReference type="NCBI Taxonomy" id="1571185"/>
    <lineage>
        <taxon>Bacteria</taxon>
        <taxon>Bacillati</taxon>
        <taxon>Bacillota</taxon>
        <taxon>Bacilli</taxon>
        <taxon>Bacillales</taxon>
        <taxon>Thermoactinomycetaceae</taxon>
        <taxon>Marinithermofilum</taxon>
    </lineage>
</organism>
<dbReference type="InterPro" id="IPR050155">
    <property type="entry name" value="HAD-like_hydrolase_sf"/>
</dbReference>
<dbReference type="SFLD" id="SFLDG01129">
    <property type="entry name" value="C1.5:_HAD__Beta-PGM__Phosphata"/>
    <property type="match status" value="1"/>
</dbReference>
<dbReference type="SUPFAM" id="SSF56784">
    <property type="entry name" value="HAD-like"/>
    <property type="match status" value="1"/>
</dbReference>
<evidence type="ECO:0000313" key="2">
    <source>
        <dbReference type="Proteomes" id="UP000625210"/>
    </source>
</evidence>
<sequence length="377" mass="42835">MFQTVLFDVDGVLLSEERCFDTTALTVWELLYHPDFVGLKEKSVDLDPGDDGIRSIRQAVFHRDEVLTWLKSCGMNSNWDMVSILFGYQLQRLLRQLHTHRPEWVKEMLQREMNQTALQQIGEAVRSEGIRFQPDFGAVIHDFRDASMEKQAFLTHVNRLAEAWSGLSVTCFSHQTPMWELGREVYQEWYLGSNLFEKEEGRPARSRKEGFLHQEIPLASPEAIRETLDQLLDKGIRLGIGTGRPALETEVPLDALGLYSAFDAKHVATVSDVLKAEERFPERAPLGKPAPYTYVKAYLGRQTDDRVCVETPLPLPDKDQILIVGDSVADLLAARKIGCRFAATLTGPTGEKARAKFEELKADYILKDVTRLTEIIR</sequence>
<dbReference type="GO" id="GO:0008967">
    <property type="term" value="F:phosphoglycolate phosphatase activity"/>
    <property type="evidence" value="ECO:0007669"/>
    <property type="project" value="TreeGrafter"/>
</dbReference>
<dbReference type="PANTHER" id="PTHR43434">
    <property type="entry name" value="PHOSPHOGLYCOLATE PHOSPHATASE"/>
    <property type="match status" value="1"/>
</dbReference>
<proteinExistence type="predicted"/>
<dbReference type="PANTHER" id="PTHR43434:SF1">
    <property type="entry name" value="PHOSPHOGLYCOLATE PHOSPHATASE"/>
    <property type="match status" value="1"/>
</dbReference>
<dbReference type="AlphaFoldDB" id="A0A8J2VI87"/>
<reference evidence="1" key="1">
    <citation type="journal article" date="2014" name="Int. J. Syst. Evol. Microbiol.">
        <title>Complete genome sequence of Corynebacterium casei LMG S-19264T (=DSM 44701T), isolated from a smear-ripened cheese.</title>
        <authorList>
            <consortium name="US DOE Joint Genome Institute (JGI-PGF)"/>
            <person name="Walter F."/>
            <person name="Albersmeier A."/>
            <person name="Kalinowski J."/>
            <person name="Ruckert C."/>
        </authorList>
    </citation>
    <scope>NUCLEOTIDE SEQUENCE</scope>
    <source>
        <strain evidence="1">CGMCC 1.15179</strain>
    </source>
</reference>
<accession>A0A8J2VI87</accession>
<dbReference type="InterPro" id="IPR036412">
    <property type="entry name" value="HAD-like_sf"/>
</dbReference>
<dbReference type="Gene3D" id="3.40.50.1000">
    <property type="entry name" value="HAD superfamily/HAD-like"/>
    <property type="match status" value="1"/>
</dbReference>
<dbReference type="RefSeq" id="WP_188648023.1">
    <property type="nucleotide sequence ID" value="NZ_BMHQ01000007.1"/>
</dbReference>
<name>A0A8J2VI87_9BACL</name>
<keyword evidence="2" id="KW-1185">Reference proteome</keyword>
<dbReference type="EMBL" id="BMHQ01000007">
    <property type="protein sequence ID" value="GGE20420.1"/>
    <property type="molecule type" value="Genomic_DNA"/>
</dbReference>
<dbReference type="SFLD" id="SFLDS00003">
    <property type="entry name" value="Haloacid_Dehalogenase"/>
    <property type="match status" value="1"/>
</dbReference>
<dbReference type="CDD" id="cd01427">
    <property type="entry name" value="HAD_like"/>
    <property type="match status" value="1"/>
</dbReference>
<dbReference type="Proteomes" id="UP000625210">
    <property type="component" value="Unassembled WGS sequence"/>
</dbReference>
<protein>
    <submittedName>
        <fullName evidence="1">Haloacid dehalogenase</fullName>
    </submittedName>
</protein>